<dbReference type="Proteomes" id="UP001066276">
    <property type="component" value="Chromosome 12"/>
</dbReference>
<dbReference type="GO" id="GO:0003723">
    <property type="term" value="F:RNA binding"/>
    <property type="evidence" value="ECO:0007669"/>
    <property type="project" value="TreeGrafter"/>
</dbReference>
<keyword evidence="3" id="KW-1185">Reference proteome</keyword>
<name>A0AAV7KWD1_PLEWA</name>
<dbReference type="PANTHER" id="PTHR44163:SF1">
    <property type="entry name" value="U3 SMALL NUCLEOLAR RNA-ASSOCIATED PROTEIN 4 HOMOLOG"/>
    <property type="match status" value="1"/>
</dbReference>
<evidence type="ECO:0008006" key="4">
    <source>
        <dbReference type="Google" id="ProtNLM"/>
    </source>
</evidence>
<dbReference type="GO" id="GO:0034455">
    <property type="term" value="C:t-UTP complex"/>
    <property type="evidence" value="ECO:0007669"/>
    <property type="project" value="TreeGrafter"/>
</dbReference>
<protein>
    <recommendedName>
        <fullName evidence="4">UTP4 small subunit processome component</fullName>
    </recommendedName>
</protein>
<dbReference type="SMART" id="SM00320">
    <property type="entry name" value="WD40"/>
    <property type="match status" value="10"/>
</dbReference>
<dbReference type="GO" id="GO:0032040">
    <property type="term" value="C:small-subunit processome"/>
    <property type="evidence" value="ECO:0007669"/>
    <property type="project" value="TreeGrafter"/>
</dbReference>
<dbReference type="FunFam" id="2.130.10.10:FF:000617">
    <property type="entry name" value="U3 small nucleolar RNA-associated protein 4 homolog"/>
    <property type="match status" value="1"/>
</dbReference>
<dbReference type="InterPro" id="IPR036322">
    <property type="entry name" value="WD40_repeat_dom_sf"/>
</dbReference>
<keyword evidence="1" id="KW-0677">Repeat</keyword>
<dbReference type="FunFam" id="2.130.10.10:FF:000441">
    <property type="entry name" value="U3 small nucleolar RNA-associated protein 4 homolog"/>
    <property type="match status" value="1"/>
</dbReference>
<dbReference type="PANTHER" id="PTHR44163">
    <property type="entry name" value="U3 SMALL NUCLEOLAR RNA-ASSOCIATED PROTEIN 4 HOMOLOG"/>
    <property type="match status" value="1"/>
</dbReference>
<gene>
    <name evidence="2" type="ORF">NDU88_003951</name>
</gene>
<dbReference type="SUPFAM" id="SSF50978">
    <property type="entry name" value="WD40 repeat-like"/>
    <property type="match status" value="2"/>
</dbReference>
<dbReference type="GO" id="GO:0000462">
    <property type="term" value="P:maturation of SSU-rRNA from tricistronic rRNA transcript (SSU-rRNA, 5.8S rRNA, LSU-rRNA)"/>
    <property type="evidence" value="ECO:0007669"/>
    <property type="project" value="InterPro"/>
</dbReference>
<comment type="caution">
    <text evidence="2">The sequence shown here is derived from an EMBL/GenBank/DDBJ whole genome shotgun (WGS) entry which is preliminary data.</text>
</comment>
<dbReference type="AlphaFoldDB" id="A0AAV7KWD1"/>
<dbReference type="InterPro" id="IPR046351">
    <property type="entry name" value="UTP4"/>
</dbReference>
<organism evidence="2 3">
    <name type="scientific">Pleurodeles waltl</name>
    <name type="common">Iberian ribbed newt</name>
    <dbReference type="NCBI Taxonomy" id="8319"/>
    <lineage>
        <taxon>Eukaryota</taxon>
        <taxon>Metazoa</taxon>
        <taxon>Chordata</taxon>
        <taxon>Craniata</taxon>
        <taxon>Vertebrata</taxon>
        <taxon>Euteleostomi</taxon>
        <taxon>Amphibia</taxon>
        <taxon>Batrachia</taxon>
        <taxon>Caudata</taxon>
        <taxon>Salamandroidea</taxon>
        <taxon>Salamandridae</taxon>
        <taxon>Pleurodelinae</taxon>
        <taxon>Pleurodeles</taxon>
    </lineage>
</organism>
<dbReference type="EMBL" id="JANPWB010000016">
    <property type="protein sequence ID" value="KAJ1083796.1"/>
    <property type="molecule type" value="Genomic_DNA"/>
</dbReference>
<accession>A0AAV7KWD1</accession>
<evidence type="ECO:0000313" key="3">
    <source>
        <dbReference type="Proteomes" id="UP001066276"/>
    </source>
</evidence>
<proteinExistence type="predicted"/>
<dbReference type="Gene3D" id="2.130.10.10">
    <property type="entry name" value="YVTN repeat-like/Quinoprotein amine dehydrogenase"/>
    <property type="match status" value="3"/>
</dbReference>
<dbReference type="InterPro" id="IPR001680">
    <property type="entry name" value="WD40_rpt"/>
</dbReference>
<dbReference type="Pfam" id="PF00400">
    <property type="entry name" value="WD40"/>
    <property type="match status" value="2"/>
</dbReference>
<dbReference type="GO" id="GO:0030686">
    <property type="term" value="C:90S preribosome"/>
    <property type="evidence" value="ECO:0007669"/>
    <property type="project" value="InterPro"/>
</dbReference>
<evidence type="ECO:0000313" key="2">
    <source>
        <dbReference type="EMBL" id="KAJ1083796.1"/>
    </source>
</evidence>
<reference evidence="2" key="1">
    <citation type="journal article" date="2022" name="bioRxiv">
        <title>Sequencing and chromosome-scale assembly of the giantPleurodeles waltlgenome.</title>
        <authorList>
            <person name="Brown T."/>
            <person name="Elewa A."/>
            <person name="Iarovenko S."/>
            <person name="Subramanian E."/>
            <person name="Araus A.J."/>
            <person name="Petzold A."/>
            <person name="Susuki M."/>
            <person name="Suzuki K.-i.T."/>
            <person name="Hayashi T."/>
            <person name="Toyoda A."/>
            <person name="Oliveira C."/>
            <person name="Osipova E."/>
            <person name="Leigh N.D."/>
            <person name="Simon A."/>
            <person name="Yun M.H."/>
        </authorList>
    </citation>
    <scope>NUCLEOTIDE SEQUENCE</scope>
    <source>
        <strain evidence="2">20211129_DDA</strain>
        <tissue evidence="2">Liver</tissue>
    </source>
</reference>
<sequence>MANPIFAWYCSGSSRRTCVQAGSGFGFGSCVTRNAQNHCWILSVCGPYLHLGMGEFKVHRVRFFDYLPSGIRCVAYNVPLDRLAVSRNNGSVEIYNVSANYFQEKIFPGDEKRSTEAICWAAGSRLFTAGLDGKILEYDFEKLCIKYSLDGFGGPIWGIAANPSGSHLAIGCEDGSVKLFQILPDKIQFEKSFDRQKDRILSLSWLPSGANIAAGSIDAIRIFDVKSGRAVQRILVDRNRATSHNRECLVWSLAFLSNGEILSADSTGKVQFWDWEKGTLIRTFPVSNSDVLSLAVAPSEDSFVVGTAEGTVFQYQLLPVRNGEKECQWVRTKTFKYHTHDVRSVAHSASALISGGLDANLVIRPLMEKVLSKNYDAALRKITFPHHRLVCCARKAQLLLFQFPDRLELWRLGATEAQGKHGDVLPVSRNQEHLLQLKRKGSENIFCSAISPCGSWISYATASRFCLYRLQHGSDNIGITRVPKVLKQRQTVHQIIFSACSSNMFVASAGGSVHMVKLSDAGCKLLHTFTPKSGTTDAVYLLSASTDGKWLVAAHQNCEVHIYNIPKLKHYCTLPSYDYPATALAVQPVTNNLVIAHSDQQVFEFSIKEKQYTEWSRKVQQHGLHKDWLERDTPITNIAFNPKRQTDILLNDTYMLCVIDKSLPLPDDKTLLQNQMTLRSLSESARKASAHAFKISKAYQPLLFMDLLDKGTLVVVERPLEHILAQLPAPIRQKKFGT</sequence>
<evidence type="ECO:0000256" key="1">
    <source>
        <dbReference type="ARBA" id="ARBA00022737"/>
    </source>
</evidence>
<dbReference type="InterPro" id="IPR015943">
    <property type="entry name" value="WD40/YVTN_repeat-like_dom_sf"/>
</dbReference>
<dbReference type="FunFam" id="2.130.10.10:FF:000638">
    <property type="entry name" value="U3 small nucleolar RNA-associated protein 4 homolog"/>
    <property type="match status" value="1"/>
</dbReference>